<dbReference type="EC" id="6.2.1.30" evidence="1"/>
<accession>A0A5C5Z3L5</accession>
<sequence length="484" mass="55226">MRLSSLYGQAFQSIALPAMLAPTQSKATSLARQMRRQQRWPIARIKEYQLSRLTELMRLAEQESQFYRQRWHQLGLSADRLRCLDDIRQFPITSKEDLESHFPDGIAVQSRRNADWQYVGTRGTTRRVMVIHDFERRDYERAAIMVALTEDSPYRYGTREVSIPPDACSVHCGIESDRAVSVSRQLLALATRRVAWNRESISDLRGLVMDTWICAKTVLPPLPLDGDDSVLRDCVRKLREQRPMQLTALPEYLRALADYVRISDDQPPPIPVIRPMGANFPTSWKTSIESALRGSLREHYGSREMGPMAFDCHQTNGMHLLMSQHLIEIVHDGQPVLEGEVGRVLVTDLHNLAMPIIRYDIGDLARIDTSPCPCGRTTARIFLEGRVDDALVTDSGELLTAEAVSNFFYEQPEIKDFQLTEGRGGKLTLRIVPATKTDFNERAIEERFLSWMGQSRSISVRTTQAIRPEESGKFRHCKAQPWTT</sequence>
<dbReference type="PANTHER" id="PTHR36932:SF1">
    <property type="entry name" value="CAPSULAR POLYSACCHARIDE BIOSYNTHESIS PROTEIN"/>
    <property type="match status" value="1"/>
</dbReference>
<comment type="caution">
    <text evidence="1">The sequence shown here is derived from an EMBL/GenBank/DDBJ whole genome shotgun (WGS) entry which is preliminary data.</text>
</comment>
<dbReference type="EMBL" id="SJPJ01000001">
    <property type="protein sequence ID" value="TWT81143.1"/>
    <property type="molecule type" value="Genomic_DNA"/>
</dbReference>
<dbReference type="InterPro" id="IPR042099">
    <property type="entry name" value="ANL_N_sf"/>
</dbReference>
<keyword evidence="1" id="KW-0436">Ligase</keyword>
<proteinExistence type="predicted"/>
<name>A0A5C5Z3L5_9BACT</name>
<evidence type="ECO:0000313" key="2">
    <source>
        <dbReference type="Proteomes" id="UP000315010"/>
    </source>
</evidence>
<gene>
    <name evidence="1" type="ORF">CA13_25910</name>
</gene>
<dbReference type="InterPro" id="IPR053158">
    <property type="entry name" value="CapK_Type1_Caps_Biosynth"/>
</dbReference>
<dbReference type="RefSeq" id="WP_146396832.1">
    <property type="nucleotide sequence ID" value="NZ_SJPJ01000001.1"/>
</dbReference>
<dbReference type="Gene3D" id="3.40.50.12780">
    <property type="entry name" value="N-terminal domain of ligase-like"/>
    <property type="match status" value="1"/>
</dbReference>
<evidence type="ECO:0000313" key="1">
    <source>
        <dbReference type="EMBL" id="TWT81143.1"/>
    </source>
</evidence>
<reference evidence="1 2" key="1">
    <citation type="submission" date="2019-02" db="EMBL/GenBank/DDBJ databases">
        <title>Deep-cultivation of Planctomycetes and their phenomic and genomic characterization uncovers novel biology.</title>
        <authorList>
            <person name="Wiegand S."/>
            <person name="Jogler M."/>
            <person name="Boedeker C."/>
            <person name="Pinto D."/>
            <person name="Vollmers J."/>
            <person name="Rivas-Marin E."/>
            <person name="Kohn T."/>
            <person name="Peeters S.H."/>
            <person name="Heuer A."/>
            <person name="Rast P."/>
            <person name="Oberbeckmann S."/>
            <person name="Bunk B."/>
            <person name="Jeske O."/>
            <person name="Meyerdierks A."/>
            <person name="Storesund J.E."/>
            <person name="Kallscheuer N."/>
            <person name="Luecker S."/>
            <person name="Lage O.M."/>
            <person name="Pohl T."/>
            <person name="Merkel B.J."/>
            <person name="Hornburger P."/>
            <person name="Mueller R.-W."/>
            <person name="Bruemmer F."/>
            <person name="Labrenz M."/>
            <person name="Spormann A.M."/>
            <person name="Op Den Camp H."/>
            <person name="Overmann J."/>
            <person name="Amann R."/>
            <person name="Jetten M.S.M."/>
            <person name="Mascher T."/>
            <person name="Medema M.H."/>
            <person name="Devos D.P."/>
            <person name="Kaster A.-K."/>
            <person name="Ovreas L."/>
            <person name="Rohde M."/>
            <person name="Galperin M.Y."/>
            <person name="Jogler C."/>
        </authorList>
    </citation>
    <scope>NUCLEOTIDE SEQUENCE [LARGE SCALE GENOMIC DNA]</scope>
    <source>
        <strain evidence="1 2">CA13</strain>
    </source>
</reference>
<dbReference type="Proteomes" id="UP000315010">
    <property type="component" value="Unassembled WGS sequence"/>
</dbReference>
<dbReference type="SUPFAM" id="SSF56801">
    <property type="entry name" value="Acetyl-CoA synthetase-like"/>
    <property type="match status" value="1"/>
</dbReference>
<dbReference type="GO" id="GO:0047475">
    <property type="term" value="F:phenylacetate-CoA ligase activity"/>
    <property type="evidence" value="ECO:0007669"/>
    <property type="project" value="UniProtKB-EC"/>
</dbReference>
<dbReference type="OrthoDB" id="580775at2"/>
<keyword evidence="2" id="KW-1185">Reference proteome</keyword>
<protein>
    <submittedName>
        <fullName evidence="1">Phenylacetate-coenzyme A ligase</fullName>
        <ecNumber evidence="1">6.2.1.30</ecNumber>
    </submittedName>
</protein>
<organism evidence="1 2">
    <name type="scientific">Novipirellula herctigrandis</name>
    <dbReference type="NCBI Taxonomy" id="2527986"/>
    <lineage>
        <taxon>Bacteria</taxon>
        <taxon>Pseudomonadati</taxon>
        <taxon>Planctomycetota</taxon>
        <taxon>Planctomycetia</taxon>
        <taxon>Pirellulales</taxon>
        <taxon>Pirellulaceae</taxon>
        <taxon>Novipirellula</taxon>
    </lineage>
</organism>
<dbReference type="PANTHER" id="PTHR36932">
    <property type="entry name" value="CAPSULAR POLYSACCHARIDE BIOSYNTHESIS PROTEIN"/>
    <property type="match status" value="1"/>
</dbReference>
<dbReference type="AlphaFoldDB" id="A0A5C5Z3L5"/>